<protein>
    <submittedName>
        <fullName evidence="2">Uncharacterized protein</fullName>
    </submittedName>
</protein>
<proteinExistence type="predicted"/>
<evidence type="ECO:0000313" key="3">
    <source>
        <dbReference type="Proteomes" id="UP000287296"/>
    </source>
</evidence>
<dbReference type="OrthoDB" id="3078719at2"/>
<dbReference type="AlphaFoldDB" id="A0A429XBL4"/>
<evidence type="ECO:0000256" key="1">
    <source>
        <dbReference type="SAM" id="Phobius"/>
    </source>
</evidence>
<dbReference type="EMBL" id="QYTW02000003">
    <property type="protein sequence ID" value="RST60671.1"/>
    <property type="molecule type" value="Genomic_DNA"/>
</dbReference>
<comment type="caution">
    <text evidence="2">The sequence shown here is derived from an EMBL/GenBank/DDBJ whole genome shotgun (WGS) entry which is preliminary data.</text>
</comment>
<accession>A0A429XBL4</accession>
<feature type="transmembrane region" description="Helical" evidence="1">
    <location>
        <begin position="59"/>
        <end position="78"/>
    </location>
</feature>
<sequence length="79" mass="8809">MDITMGLIQKLFESMNKGAKGMKIGIISELILGILVLIISFVSLFISRRKGTENKWARWVILFGCCAIITAIVNTFAFL</sequence>
<keyword evidence="1" id="KW-0812">Transmembrane</keyword>
<gene>
    <name evidence="2" type="ORF">D5F11_004780</name>
</gene>
<reference evidence="2 3" key="1">
    <citation type="submission" date="2018-12" db="EMBL/GenBank/DDBJ databases">
        <authorList>
            <person name="Sun L."/>
            <person name="Chen Z."/>
        </authorList>
    </citation>
    <scope>NUCLEOTIDE SEQUENCE [LARGE SCALE GENOMIC DNA]</scope>
    <source>
        <strain evidence="2 3">LMG 29736</strain>
    </source>
</reference>
<feature type="transmembrane region" description="Helical" evidence="1">
    <location>
        <begin position="24"/>
        <end position="47"/>
    </location>
</feature>
<organism evidence="2 3">
    <name type="scientific">Siminovitchia terrae</name>
    <name type="common">Bacillus terrae</name>
    <dbReference type="NCBI Taxonomy" id="1914933"/>
    <lineage>
        <taxon>Bacteria</taxon>
        <taxon>Bacillati</taxon>
        <taxon>Bacillota</taxon>
        <taxon>Bacilli</taxon>
        <taxon>Bacillales</taxon>
        <taxon>Bacillaceae</taxon>
        <taxon>Siminovitchia</taxon>
    </lineage>
</organism>
<name>A0A429XBL4_SIMTE</name>
<keyword evidence="1" id="KW-0472">Membrane</keyword>
<keyword evidence="1" id="KW-1133">Transmembrane helix</keyword>
<dbReference type="Proteomes" id="UP000287296">
    <property type="component" value="Unassembled WGS sequence"/>
</dbReference>
<evidence type="ECO:0000313" key="2">
    <source>
        <dbReference type="EMBL" id="RST60671.1"/>
    </source>
</evidence>